<dbReference type="EMBL" id="MZGX01000004">
    <property type="protein sequence ID" value="OPX45400.1"/>
    <property type="molecule type" value="Genomic_DNA"/>
</dbReference>
<protein>
    <recommendedName>
        <fullName evidence="2">Anti-sigma-W factor RsiW</fullName>
    </recommendedName>
</protein>
<gene>
    <name evidence="4" type="ORF">CLHUN_07700</name>
</gene>
<dbReference type="Proteomes" id="UP000191554">
    <property type="component" value="Unassembled WGS sequence"/>
</dbReference>
<name>A0A1V4SNH1_RUMHU</name>
<evidence type="ECO:0000313" key="5">
    <source>
        <dbReference type="Proteomes" id="UP000191554"/>
    </source>
</evidence>
<dbReference type="Gene3D" id="1.10.10.1320">
    <property type="entry name" value="Anti-sigma factor, zinc-finger domain"/>
    <property type="match status" value="1"/>
</dbReference>
<dbReference type="InterPro" id="IPR027383">
    <property type="entry name" value="Znf_put"/>
</dbReference>
<evidence type="ECO:0000256" key="2">
    <source>
        <dbReference type="ARBA" id="ARBA00024438"/>
    </source>
</evidence>
<dbReference type="InterPro" id="IPR041916">
    <property type="entry name" value="Anti_sigma_zinc_sf"/>
</dbReference>
<accession>A0A1V4SNH1</accession>
<evidence type="ECO:0000313" key="4">
    <source>
        <dbReference type="EMBL" id="OPX45400.1"/>
    </source>
</evidence>
<evidence type="ECO:0000256" key="1">
    <source>
        <dbReference type="ARBA" id="ARBA00024353"/>
    </source>
</evidence>
<dbReference type="Pfam" id="PF13490">
    <property type="entry name" value="zf-HC2"/>
    <property type="match status" value="1"/>
</dbReference>
<dbReference type="OrthoDB" id="2084847at2"/>
<feature type="domain" description="Putative zinc-finger" evidence="3">
    <location>
        <begin position="21"/>
        <end position="50"/>
    </location>
</feature>
<dbReference type="RefSeq" id="WP_080063241.1">
    <property type="nucleotide sequence ID" value="NZ_MZGX01000004.1"/>
</dbReference>
<reference evidence="4 5" key="1">
    <citation type="submission" date="2017-03" db="EMBL/GenBank/DDBJ databases">
        <title>Genome sequence of Clostridium hungatei DSM 14427.</title>
        <authorList>
            <person name="Poehlein A."/>
            <person name="Daniel R."/>
        </authorList>
    </citation>
    <scope>NUCLEOTIDE SEQUENCE [LARGE SCALE GENOMIC DNA]</scope>
    <source>
        <strain evidence="4 5">DSM 14427</strain>
    </source>
</reference>
<evidence type="ECO:0000259" key="3">
    <source>
        <dbReference type="Pfam" id="PF13490"/>
    </source>
</evidence>
<keyword evidence="5" id="KW-1185">Reference proteome</keyword>
<comment type="caution">
    <text evidence="4">The sequence shown here is derived from an EMBL/GenBank/DDBJ whole genome shotgun (WGS) entry which is preliminary data.</text>
</comment>
<comment type="similarity">
    <text evidence="1">Belongs to the zinc-associated anti-sigma factor (ZAS) superfamily. Anti-sigma-W factor family.</text>
</comment>
<sequence length="154" mass="17493">MEEALNLNTDNENSCGKMDKALLQDYLEGIVDPLLKLFIEEHLSICKTCRRELSELKLMFWELGNKNNYALEYPEELEGMAEGLIDKALGREQTSPARQIINMQLNNIKMSRKFMEYLPGAKQTPEMLKKASKDLAKGVGKGVRKGVKRMLAAK</sequence>
<dbReference type="STRING" id="48256.CLHUN_07700"/>
<organism evidence="4 5">
    <name type="scientific">Ruminiclostridium hungatei</name>
    <name type="common">Clostridium hungatei</name>
    <dbReference type="NCBI Taxonomy" id="48256"/>
    <lineage>
        <taxon>Bacteria</taxon>
        <taxon>Bacillati</taxon>
        <taxon>Bacillota</taxon>
        <taxon>Clostridia</taxon>
        <taxon>Eubacteriales</taxon>
        <taxon>Oscillospiraceae</taxon>
        <taxon>Ruminiclostridium</taxon>
    </lineage>
</organism>
<dbReference type="AlphaFoldDB" id="A0A1V4SNH1"/>
<proteinExistence type="inferred from homology"/>